<accession>A0ABU7YU92</accession>
<dbReference type="RefSeq" id="WP_332613967.1">
    <property type="nucleotide sequence ID" value="NZ_JAXGFP010000001.1"/>
</dbReference>
<keyword evidence="2" id="KW-1185">Reference proteome</keyword>
<evidence type="ECO:0008006" key="3">
    <source>
        <dbReference type="Google" id="ProtNLM"/>
    </source>
</evidence>
<evidence type="ECO:0000313" key="1">
    <source>
        <dbReference type="EMBL" id="MEG3182651.1"/>
    </source>
</evidence>
<proteinExistence type="predicted"/>
<organism evidence="1 2">
    <name type="scientific">Novilysobacter erysipheiresistens</name>
    <dbReference type="NCBI Taxonomy" id="1749332"/>
    <lineage>
        <taxon>Bacteria</taxon>
        <taxon>Pseudomonadati</taxon>
        <taxon>Pseudomonadota</taxon>
        <taxon>Gammaproteobacteria</taxon>
        <taxon>Lysobacterales</taxon>
        <taxon>Lysobacteraceae</taxon>
        <taxon>Novilysobacter</taxon>
    </lineage>
</organism>
<evidence type="ECO:0000313" key="2">
    <source>
        <dbReference type="Proteomes" id="UP001355056"/>
    </source>
</evidence>
<comment type="caution">
    <text evidence="1">The sequence shown here is derived from an EMBL/GenBank/DDBJ whole genome shotgun (WGS) entry which is preliminary data.</text>
</comment>
<gene>
    <name evidence="1" type="ORF">SNE34_01300</name>
</gene>
<protein>
    <recommendedName>
        <fullName evidence="3">DUF3240 domain-containing protein</fullName>
    </recommendedName>
</protein>
<dbReference type="Proteomes" id="UP001355056">
    <property type="component" value="Unassembled WGS sequence"/>
</dbReference>
<sequence length="120" mass="13312">MSSHPNAILLCHLTVDDLARKTFRDIAEHESADISEGSFEVNIGGRSYTASVMEADYDDSNQISGDEGQVVLRHFLTYGYGERCPLAELNAAIEGLQHWAAQACKRHSCAYEISISANYW</sequence>
<name>A0ABU7YU92_9GAMM</name>
<dbReference type="EMBL" id="JAXGFP010000001">
    <property type="protein sequence ID" value="MEG3182651.1"/>
    <property type="molecule type" value="Genomic_DNA"/>
</dbReference>
<reference evidence="1 2" key="1">
    <citation type="journal article" date="2016" name="Int. J. Syst. Evol. Microbiol.">
        <title>Lysobacter erysipheiresistens sp. nov., an antagonist of powdery mildew, isolated from tobacco-cultivated soil.</title>
        <authorList>
            <person name="Xie B."/>
            <person name="Li T."/>
            <person name="Lin X."/>
            <person name="Wang C.J."/>
            <person name="Chen Y.J."/>
            <person name="Liu W.J."/>
            <person name="Zhao Z.W."/>
        </authorList>
    </citation>
    <scope>NUCLEOTIDE SEQUENCE [LARGE SCALE GENOMIC DNA]</scope>
    <source>
        <strain evidence="1 2">RS-LYSO-3</strain>
    </source>
</reference>